<evidence type="ECO:0008006" key="3">
    <source>
        <dbReference type="Google" id="ProtNLM"/>
    </source>
</evidence>
<dbReference type="SUPFAM" id="SSF52058">
    <property type="entry name" value="L domain-like"/>
    <property type="match status" value="1"/>
</dbReference>
<keyword evidence="2" id="KW-1185">Reference proteome</keyword>
<dbReference type="Gene3D" id="3.80.10.10">
    <property type="entry name" value="Ribonuclease Inhibitor"/>
    <property type="match status" value="1"/>
</dbReference>
<proteinExistence type="predicted"/>
<organism evidence="1 2">
    <name type="scientific">Streptomyces tubercidicus</name>
    <dbReference type="NCBI Taxonomy" id="47759"/>
    <lineage>
        <taxon>Bacteria</taxon>
        <taxon>Bacillati</taxon>
        <taxon>Actinomycetota</taxon>
        <taxon>Actinomycetes</taxon>
        <taxon>Kitasatosporales</taxon>
        <taxon>Streptomycetaceae</taxon>
        <taxon>Streptomyces</taxon>
    </lineage>
</organism>
<dbReference type="InterPro" id="IPR032675">
    <property type="entry name" value="LRR_dom_sf"/>
</dbReference>
<comment type="caution">
    <text evidence="1">The sequence shown here is derived from an EMBL/GenBank/DDBJ whole genome shotgun (WGS) entry which is preliminary data.</text>
</comment>
<dbReference type="EMBL" id="BLIR01000001">
    <property type="protein sequence ID" value="GFE38114.1"/>
    <property type="molecule type" value="Genomic_DNA"/>
</dbReference>
<gene>
    <name evidence="1" type="ORF">Stube_27870</name>
</gene>
<evidence type="ECO:0000313" key="2">
    <source>
        <dbReference type="Proteomes" id="UP000431826"/>
    </source>
</evidence>
<dbReference type="Proteomes" id="UP000431826">
    <property type="component" value="Unassembled WGS sequence"/>
</dbReference>
<reference evidence="1 2" key="1">
    <citation type="submission" date="2019-12" db="EMBL/GenBank/DDBJ databases">
        <title>Whole genome shotgun sequence of Streptomyces tubercidicus NBRC 13090.</title>
        <authorList>
            <person name="Ichikawa N."/>
            <person name="Kimura A."/>
            <person name="Kitahashi Y."/>
            <person name="Komaki H."/>
            <person name="Tamura T."/>
        </authorList>
    </citation>
    <scope>NUCLEOTIDE SEQUENCE [LARGE SCALE GENOMIC DNA]</scope>
    <source>
        <strain evidence="1 2">NBRC 13090</strain>
    </source>
</reference>
<dbReference type="AlphaFoldDB" id="A0A640URT5"/>
<evidence type="ECO:0000313" key="1">
    <source>
        <dbReference type="EMBL" id="GFE38114.1"/>
    </source>
</evidence>
<accession>A0A640URT5</accession>
<name>A0A640URT5_9ACTN</name>
<sequence length="269" mass="29591">MRGPFTAAELLEALPLDLTESLYITENPEIADLTFLREFPALEWLSLWDCPAVESVAPLADHCLQTLSIDGPPEKNVALPRGLNRLHSLRSLVLRCTLPPEGLAVLPQDAPLSHLSLIGSVGAEFTGITRWPGITNIQLTCLAHDFGTDQWSALTSLSQLEYCSFGLAEEGVPLKLPTGLRIPQVKTLSILNMARLPLSEMSRVLRAALPAFPGVRELQLYGAIDGFIDLSPTALLPELQEVFLHYVHPEPGHPLPPHIKLTRYPRPRT</sequence>
<protein>
    <recommendedName>
        <fullName evidence="3">Leucine-rich repeat domain-containing protein</fullName>
    </recommendedName>
</protein>